<keyword evidence="13" id="KW-1185">Reference proteome</keyword>
<evidence type="ECO:0000256" key="4">
    <source>
        <dbReference type="ARBA" id="ARBA00022630"/>
    </source>
</evidence>
<reference evidence="13" key="1">
    <citation type="journal article" date="2019" name="Int. J. Syst. Evol. Microbiol.">
        <title>The Global Catalogue of Microorganisms (GCM) 10K type strain sequencing project: providing services to taxonomists for standard genome sequencing and annotation.</title>
        <authorList>
            <consortium name="The Broad Institute Genomics Platform"/>
            <consortium name="The Broad Institute Genome Sequencing Center for Infectious Disease"/>
            <person name="Wu L."/>
            <person name="Ma J."/>
        </authorList>
    </citation>
    <scope>NUCLEOTIDE SEQUENCE [LARGE SCALE GENOMIC DNA]</scope>
    <source>
        <strain evidence="13">PJ61</strain>
    </source>
</reference>
<keyword evidence="5 12" id="KW-0808">Transferase</keyword>
<name>A0ABV8WJV2_9MICC</name>
<evidence type="ECO:0000256" key="8">
    <source>
        <dbReference type="ARBA" id="ARBA00022842"/>
    </source>
</evidence>
<dbReference type="PANTHER" id="PTHR30040:SF2">
    <property type="entry name" value="FAD:PROTEIN FMN TRANSFERASE"/>
    <property type="match status" value="1"/>
</dbReference>
<evidence type="ECO:0000313" key="12">
    <source>
        <dbReference type="EMBL" id="MFC4395890.1"/>
    </source>
</evidence>
<protein>
    <recommendedName>
        <fullName evidence="3">FAD:protein FMN transferase</fullName>
        <ecNumber evidence="2">2.7.1.180</ecNumber>
    </recommendedName>
    <alternativeName>
        <fullName evidence="9">Flavin transferase</fullName>
    </alternativeName>
</protein>
<dbReference type="Gene3D" id="3.10.520.10">
    <property type="entry name" value="ApbE-like domains"/>
    <property type="match status" value="1"/>
</dbReference>
<keyword evidence="6" id="KW-0479">Metal-binding</keyword>
<dbReference type="EC" id="2.7.1.180" evidence="2"/>
<evidence type="ECO:0000256" key="2">
    <source>
        <dbReference type="ARBA" id="ARBA00011955"/>
    </source>
</evidence>
<evidence type="ECO:0000256" key="3">
    <source>
        <dbReference type="ARBA" id="ARBA00016337"/>
    </source>
</evidence>
<evidence type="ECO:0000256" key="7">
    <source>
        <dbReference type="ARBA" id="ARBA00022827"/>
    </source>
</evidence>
<evidence type="ECO:0000256" key="1">
    <source>
        <dbReference type="ARBA" id="ARBA00001946"/>
    </source>
</evidence>
<keyword evidence="4" id="KW-0285">Flavoprotein</keyword>
<evidence type="ECO:0000256" key="6">
    <source>
        <dbReference type="ARBA" id="ARBA00022723"/>
    </source>
</evidence>
<dbReference type="InterPro" id="IPR024932">
    <property type="entry name" value="ApbE"/>
</dbReference>
<dbReference type="Proteomes" id="UP001595778">
    <property type="component" value="Unassembled WGS sequence"/>
</dbReference>
<evidence type="ECO:0000256" key="10">
    <source>
        <dbReference type="ARBA" id="ARBA00048540"/>
    </source>
</evidence>
<comment type="catalytic activity">
    <reaction evidence="10">
        <text>L-threonyl-[protein] + FAD = FMN-L-threonyl-[protein] + AMP + H(+)</text>
        <dbReference type="Rhea" id="RHEA:36847"/>
        <dbReference type="Rhea" id="RHEA-COMP:11060"/>
        <dbReference type="Rhea" id="RHEA-COMP:11061"/>
        <dbReference type="ChEBI" id="CHEBI:15378"/>
        <dbReference type="ChEBI" id="CHEBI:30013"/>
        <dbReference type="ChEBI" id="CHEBI:57692"/>
        <dbReference type="ChEBI" id="CHEBI:74257"/>
        <dbReference type="ChEBI" id="CHEBI:456215"/>
        <dbReference type="EC" id="2.7.1.180"/>
    </reaction>
</comment>
<feature type="compositionally biased region" description="Basic and acidic residues" evidence="11">
    <location>
        <begin position="1"/>
        <end position="12"/>
    </location>
</feature>
<keyword evidence="8" id="KW-0460">Magnesium</keyword>
<dbReference type="GO" id="GO:0016740">
    <property type="term" value="F:transferase activity"/>
    <property type="evidence" value="ECO:0007669"/>
    <property type="project" value="UniProtKB-KW"/>
</dbReference>
<accession>A0ABV8WJV2</accession>
<gene>
    <name evidence="12" type="ORF">ACFO0G_07275</name>
</gene>
<dbReference type="Pfam" id="PF02424">
    <property type="entry name" value="ApbE"/>
    <property type="match status" value="1"/>
</dbReference>
<organism evidence="12 13">
    <name type="scientific">Arthrobacter sedimenti</name>
    <dbReference type="NCBI Taxonomy" id="2694931"/>
    <lineage>
        <taxon>Bacteria</taxon>
        <taxon>Bacillati</taxon>
        <taxon>Actinomycetota</taxon>
        <taxon>Actinomycetes</taxon>
        <taxon>Micrococcales</taxon>
        <taxon>Micrococcaceae</taxon>
        <taxon>Arthrobacter</taxon>
    </lineage>
</organism>
<evidence type="ECO:0000256" key="11">
    <source>
        <dbReference type="SAM" id="MobiDB-lite"/>
    </source>
</evidence>
<feature type="compositionally biased region" description="Low complexity" evidence="11">
    <location>
        <begin position="13"/>
        <end position="23"/>
    </location>
</feature>
<feature type="region of interest" description="Disordered" evidence="11">
    <location>
        <begin position="1"/>
        <end position="23"/>
    </location>
</feature>
<evidence type="ECO:0000313" key="13">
    <source>
        <dbReference type="Proteomes" id="UP001595778"/>
    </source>
</evidence>
<proteinExistence type="predicted"/>
<dbReference type="EMBL" id="JBHSDQ010000002">
    <property type="protein sequence ID" value="MFC4395890.1"/>
    <property type="molecule type" value="Genomic_DNA"/>
</dbReference>
<dbReference type="PANTHER" id="PTHR30040">
    <property type="entry name" value="THIAMINE BIOSYNTHESIS LIPOPROTEIN APBE"/>
    <property type="match status" value="1"/>
</dbReference>
<sequence>MAASDTTHRMGARESAAAPEHEAALAPTAQSNWIVWELEAAVTVTAPGLLHDAEEIVRQVLAAVDHACSRFRADSELVALQPGMASGVRVSPMFRLLLERALDAARMTGGAVDPTLGADLAALGHGPEIPGEHSNPPNTAGRPGIRSVHVSPVPSPPGPMPPPAPRAPGWSQVHVDGDVLTVPDGLRLDLGATAKAVAADLAAAEVHRRLGCGVLVSLGGDLASAGPGPQDEQSEAKSGQWQILVQDLPADPAQHISLASGFALATSSTQKRRWLHEGTQVHHILDPRFGLPAEPVWRSVTVAAPTCLEANAFSTGAIVRGFKALEWFRAEGISARFVDSRGRVAATGDWPAQNYLPAESSSRGGLRRG</sequence>
<feature type="region of interest" description="Disordered" evidence="11">
    <location>
        <begin position="122"/>
        <end position="169"/>
    </location>
</feature>
<dbReference type="SUPFAM" id="SSF143631">
    <property type="entry name" value="ApbE-like"/>
    <property type="match status" value="1"/>
</dbReference>
<dbReference type="RefSeq" id="WP_376976918.1">
    <property type="nucleotide sequence ID" value="NZ_JBHSDQ010000002.1"/>
</dbReference>
<feature type="compositionally biased region" description="Pro residues" evidence="11">
    <location>
        <begin position="153"/>
        <end position="166"/>
    </location>
</feature>
<evidence type="ECO:0000256" key="9">
    <source>
        <dbReference type="ARBA" id="ARBA00031306"/>
    </source>
</evidence>
<comment type="cofactor">
    <cofactor evidence="1">
        <name>Mg(2+)</name>
        <dbReference type="ChEBI" id="CHEBI:18420"/>
    </cofactor>
</comment>
<comment type="caution">
    <text evidence="12">The sequence shown here is derived from an EMBL/GenBank/DDBJ whole genome shotgun (WGS) entry which is preliminary data.</text>
</comment>
<evidence type="ECO:0000256" key="5">
    <source>
        <dbReference type="ARBA" id="ARBA00022679"/>
    </source>
</evidence>
<dbReference type="InterPro" id="IPR003374">
    <property type="entry name" value="ApbE-like_sf"/>
</dbReference>
<keyword evidence="7" id="KW-0274">FAD</keyword>